<organism evidence="2 3">
    <name type="scientific">Panagrolaimus superbus</name>
    <dbReference type="NCBI Taxonomy" id="310955"/>
    <lineage>
        <taxon>Eukaryota</taxon>
        <taxon>Metazoa</taxon>
        <taxon>Ecdysozoa</taxon>
        <taxon>Nematoda</taxon>
        <taxon>Chromadorea</taxon>
        <taxon>Rhabditida</taxon>
        <taxon>Tylenchina</taxon>
        <taxon>Panagrolaimomorpha</taxon>
        <taxon>Panagrolaimoidea</taxon>
        <taxon>Panagrolaimidae</taxon>
        <taxon>Panagrolaimus</taxon>
    </lineage>
</organism>
<evidence type="ECO:0000256" key="1">
    <source>
        <dbReference type="SAM" id="Coils"/>
    </source>
</evidence>
<name>A0A914Y402_9BILA</name>
<protein>
    <submittedName>
        <fullName evidence="3">Uncharacterized protein</fullName>
    </submittedName>
</protein>
<keyword evidence="2" id="KW-1185">Reference proteome</keyword>
<evidence type="ECO:0000313" key="3">
    <source>
        <dbReference type="WBParaSite" id="PSU_v2.g14922.t1"/>
    </source>
</evidence>
<dbReference type="Proteomes" id="UP000887577">
    <property type="component" value="Unplaced"/>
</dbReference>
<reference evidence="3" key="1">
    <citation type="submission" date="2022-11" db="UniProtKB">
        <authorList>
            <consortium name="WormBaseParasite"/>
        </authorList>
    </citation>
    <scope>IDENTIFICATION</scope>
</reference>
<keyword evidence="1" id="KW-0175">Coiled coil</keyword>
<accession>A0A914Y402</accession>
<dbReference type="AlphaFoldDB" id="A0A914Y402"/>
<dbReference type="WBParaSite" id="PSU_v2.g14922.t1">
    <property type="protein sequence ID" value="PSU_v2.g14922.t1"/>
    <property type="gene ID" value="PSU_v2.g14922"/>
</dbReference>
<proteinExistence type="predicted"/>
<feature type="coiled-coil region" evidence="1">
    <location>
        <begin position="55"/>
        <end position="103"/>
    </location>
</feature>
<evidence type="ECO:0000313" key="2">
    <source>
        <dbReference type="Proteomes" id="UP000887577"/>
    </source>
</evidence>
<sequence>MANYEDGLVISDFDERYLPDNEIQLVPTLIERLKSHEQIVARNSRQVSRDSTKINDEVARLHRQLQTEAAELNQQVDTITAKLDQHETTIREAKADINDLRGNANIDQANIQEEK</sequence>